<reference evidence="1" key="1">
    <citation type="submission" date="2018-05" db="EMBL/GenBank/DDBJ databases">
        <authorList>
            <person name="Lanie J.A."/>
            <person name="Ng W.-L."/>
            <person name="Kazmierczak K.M."/>
            <person name="Andrzejewski T.M."/>
            <person name="Davidsen T.M."/>
            <person name="Wayne K.J."/>
            <person name="Tettelin H."/>
            <person name="Glass J.I."/>
            <person name="Rusch D."/>
            <person name="Podicherti R."/>
            <person name="Tsui H.-C.T."/>
            <person name="Winkler M.E."/>
        </authorList>
    </citation>
    <scope>NUCLEOTIDE SEQUENCE</scope>
</reference>
<dbReference type="Pfam" id="PF13432">
    <property type="entry name" value="TPR_16"/>
    <property type="match status" value="1"/>
</dbReference>
<dbReference type="Pfam" id="PF13428">
    <property type="entry name" value="TPR_14"/>
    <property type="match status" value="1"/>
</dbReference>
<accession>A0A382LAZ9</accession>
<name>A0A382LAZ9_9ZZZZ</name>
<dbReference type="EMBL" id="UINC01086011">
    <property type="protein sequence ID" value="SVC34074.1"/>
    <property type="molecule type" value="Genomic_DNA"/>
</dbReference>
<dbReference type="AlphaFoldDB" id="A0A382LAZ9"/>
<organism evidence="1">
    <name type="scientific">marine metagenome</name>
    <dbReference type="NCBI Taxonomy" id="408172"/>
    <lineage>
        <taxon>unclassified sequences</taxon>
        <taxon>metagenomes</taxon>
        <taxon>ecological metagenomes</taxon>
    </lineage>
</organism>
<dbReference type="SUPFAM" id="SSF48452">
    <property type="entry name" value="TPR-like"/>
    <property type="match status" value="1"/>
</dbReference>
<sequence length="373" mass="41427">MRRYANNLFILFYHSSTPPILLLCILLSCTTTPPDRTTWVEAISHKNLGLAYMYRNDFDSAVEAFETVARLIPHDPLGNANLAAAHLKRQEPEDARTAVDKALHLDATDPVVRAIEADVYEAEGEIDRAMAILEEVLETHPGEIAVRYKYLKLLQRVRRTDPPVTETVTQLSRIIETSPDNLAVLAELGEAQILLGQSQEALYTYNAVDTLLIVPEENIRTYLEATRSALTVEDEQAARRNAGILSNLLKVDPTYRQSRDALGDPSQQHPPLYRFKNAPGDLAHTMAESLIEMRYLDVTEEVFPEQPTIDMGDVRDLNLVDFNLDGRLDIAWVDAAGIHLHANDASGMADVTSAAGLANISGIRRSAFADIDN</sequence>
<dbReference type="Gene3D" id="1.25.40.10">
    <property type="entry name" value="Tetratricopeptide repeat domain"/>
    <property type="match status" value="1"/>
</dbReference>
<feature type="non-terminal residue" evidence="1">
    <location>
        <position position="373"/>
    </location>
</feature>
<dbReference type="InterPro" id="IPR019734">
    <property type="entry name" value="TPR_rpt"/>
</dbReference>
<gene>
    <name evidence="1" type="ORF">METZ01_LOCUS286928</name>
</gene>
<dbReference type="PROSITE" id="PS51257">
    <property type="entry name" value="PROKAR_LIPOPROTEIN"/>
    <property type="match status" value="1"/>
</dbReference>
<proteinExistence type="predicted"/>
<protein>
    <submittedName>
        <fullName evidence="1">Uncharacterized protein</fullName>
    </submittedName>
</protein>
<dbReference type="InterPro" id="IPR011990">
    <property type="entry name" value="TPR-like_helical_dom_sf"/>
</dbReference>
<dbReference type="SMART" id="SM00028">
    <property type="entry name" value="TPR"/>
    <property type="match status" value="3"/>
</dbReference>
<dbReference type="PROSITE" id="PS50005">
    <property type="entry name" value="TPR"/>
    <property type="match status" value="1"/>
</dbReference>
<evidence type="ECO:0000313" key="1">
    <source>
        <dbReference type="EMBL" id="SVC34074.1"/>
    </source>
</evidence>